<feature type="region of interest" description="Disordered" evidence="1">
    <location>
        <begin position="34"/>
        <end position="55"/>
    </location>
</feature>
<accession>E8NFH9</accession>
<keyword evidence="2" id="KW-0732">Signal</keyword>
<organism evidence="3 4">
    <name type="scientific">Microbacterium testaceum (strain StLB037)</name>
    <dbReference type="NCBI Taxonomy" id="979556"/>
    <lineage>
        <taxon>Bacteria</taxon>
        <taxon>Bacillati</taxon>
        <taxon>Actinomycetota</taxon>
        <taxon>Actinomycetes</taxon>
        <taxon>Micrococcales</taxon>
        <taxon>Microbacteriaceae</taxon>
        <taxon>Microbacterium</taxon>
    </lineage>
</organism>
<reference key="2">
    <citation type="submission" date="2011-02" db="EMBL/GenBank/DDBJ databases">
        <title>Genome sequence of Microbacterium testaceum StLB037.</title>
        <authorList>
            <person name="Morohoshi T."/>
            <person name="Wang W.Z."/>
            <person name="Someya N."/>
            <person name="Ikeda T."/>
        </authorList>
    </citation>
    <scope>NUCLEOTIDE SEQUENCE</scope>
    <source>
        <strain>StLB037</strain>
    </source>
</reference>
<dbReference type="RefSeq" id="WP_013586583.1">
    <property type="nucleotide sequence ID" value="NC_015125.1"/>
</dbReference>
<dbReference type="Proteomes" id="UP000008975">
    <property type="component" value="Chromosome"/>
</dbReference>
<evidence type="ECO:0000313" key="3">
    <source>
        <dbReference type="EMBL" id="BAJ76461.1"/>
    </source>
</evidence>
<name>E8NFH9_MICTS</name>
<dbReference type="PROSITE" id="PS51257">
    <property type="entry name" value="PROKAR_LIPOPROTEIN"/>
    <property type="match status" value="1"/>
</dbReference>
<dbReference type="OrthoDB" id="4990943at2"/>
<dbReference type="AlphaFoldDB" id="E8NFH9"/>
<sequence length="195" mass="20321">MTSRPRALVLSLTVAAVIVGMTACFPVPNLGGAGENESAPTQTQPVDPADGADAESIDDPLAERQEFFEEQQLPLDGTPLVAVTPAQKEFISQQRAYVEGQGSTWSAQDENIALALAADACESAILNSHRVDASTLQTHVATSPLFAAILPKDADAATLAAGERNVASVMVFGTSFLCPDDAPAWQSAYGEVYGG</sequence>
<evidence type="ECO:0000256" key="2">
    <source>
        <dbReference type="SAM" id="SignalP"/>
    </source>
</evidence>
<dbReference type="EMBL" id="AP012052">
    <property type="protein sequence ID" value="BAJ76461.1"/>
    <property type="molecule type" value="Genomic_DNA"/>
</dbReference>
<proteinExistence type="predicted"/>
<gene>
    <name evidence="3" type="ordered locus">MTES_3497</name>
</gene>
<protein>
    <submittedName>
        <fullName evidence="3">Phosphoribosylformylglycinamidine (FGAM) synthase, synthetase domain</fullName>
    </submittedName>
</protein>
<evidence type="ECO:0000256" key="1">
    <source>
        <dbReference type="SAM" id="MobiDB-lite"/>
    </source>
</evidence>
<dbReference type="HOGENOM" id="CLU_1394972_0_0_11"/>
<dbReference type="KEGG" id="mts:MTES_3497"/>
<feature type="chain" id="PRO_5038452273" evidence="2">
    <location>
        <begin position="24"/>
        <end position="195"/>
    </location>
</feature>
<dbReference type="eggNOG" id="ENOG50342MU">
    <property type="taxonomic scope" value="Bacteria"/>
</dbReference>
<reference evidence="3 4" key="1">
    <citation type="journal article" date="2011" name="J. Bacteriol.">
        <title>Genome sequence of Microbacterium testaceum StLB037, an N-acylhomoserine lactone-degrading bacterium isolated from potato leaves.</title>
        <authorList>
            <person name="Morohoshi T."/>
            <person name="Wang W.-Z."/>
            <person name="Someya N."/>
            <person name="Ikeda T."/>
        </authorList>
    </citation>
    <scope>NUCLEOTIDE SEQUENCE [LARGE SCALE GENOMIC DNA]</scope>
    <source>
        <strain evidence="3 4">StLB037</strain>
    </source>
</reference>
<evidence type="ECO:0000313" key="4">
    <source>
        <dbReference type="Proteomes" id="UP000008975"/>
    </source>
</evidence>
<feature type="signal peptide" evidence="2">
    <location>
        <begin position="1"/>
        <end position="23"/>
    </location>
</feature>